<name>A0A9N9UZZ2_9HYPO</name>
<evidence type="ECO:0000256" key="2">
    <source>
        <dbReference type="SAM" id="MobiDB-lite"/>
    </source>
</evidence>
<protein>
    <recommendedName>
        <fullName evidence="3">CN hydrolase domain-containing protein</fullName>
    </recommendedName>
</protein>
<dbReference type="Gene3D" id="3.60.110.10">
    <property type="entry name" value="Carbon-nitrogen hydrolase"/>
    <property type="match status" value="2"/>
</dbReference>
<comment type="caution">
    <text evidence="4">The sequence shown here is derived from an EMBL/GenBank/DDBJ whole genome shotgun (WGS) entry which is preliminary data.</text>
</comment>
<dbReference type="PANTHER" id="PTHR46044:SF12">
    <property type="entry name" value="HYDROLASE"/>
    <property type="match status" value="1"/>
</dbReference>
<accession>A0A9N9UZZ2</accession>
<dbReference type="PANTHER" id="PTHR46044">
    <property type="entry name" value="NITRILASE"/>
    <property type="match status" value="1"/>
</dbReference>
<dbReference type="Pfam" id="PF00795">
    <property type="entry name" value="CN_hydrolase"/>
    <property type="match status" value="1"/>
</dbReference>
<feature type="domain" description="CN hydrolase" evidence="3">
    <location>
        <begin position="4"/>
        <end position="298"/>
    </location>
</feature>
<dbReference type="InterPro" id="IPR036526">
    <property type="entry name" value="C-N_Hydrolase_sf"/>
</dbReference>
<dbReference type="InterPro" id="IPR044149">
    <property type="entry name" value="Nitrilases_CHs"/>
</dbReference>
<sequence>MPLIRLGTASPSTQSTTADTLRLLSSIARRASAQKIDILLLPEAFIGGYPHDRVNKTREAFAEYFDQAVDLGDTAGGAGAGDAWAHRELGEERRGDGTREELEEIARSSGVFLVTGVIEKVGGCLYGSVVYVCPRLGIIGKRRKVNPTDIERLFWAQGAPSTLHAVSTTIRGVRVNLAAAICWESYMPMVRQALYAQNINLYLAPNSDDGENWLNCMQTIGFEGRCFVVGSNMCLRGGRSGEAGGQANRLNGIGSAMERHRGGPSMPSAPPVRRRRRKSVFDDDGNEIVLCCPADESPPEAVDDVAGPEEQGKDDTVGSLPPVANRAPPRRRNSVIYEDGNEIVLSCPAEEDEAPGLVPNGVSETNEDDKVGDLPSAPPARRRRRKSVFDDDGNEIVLCCLDDGTSSVEPNSTAATGAETSEPYKGPWTSRGGSCIVSPFGKVLAGPQWEDDQGLIYADVDFRDCVRGRLDLDVAGTYACNDSFKFSVEGLSLNPLPY</sequence>
<gene>
    <name evidence="4" type="ORF">CBYS24578_00011823</name>
</gene>
<dbReference type="OrthoDB" id="10250282at2759"/>
<feature type="region of interest" description="Disordered" evidence="2">
    <location>
        <begin position="291"/>
        <end position="335"/>
    </location>
</feature>
<proteinExistence type="inferred from homology"/>
<comment type="similarity">
    <text evidence="1">Belongs to the carbon-nitrogen hydrolase superfamily. Nitrilase family.</text>
</comment>
<organism evidence="4 5">
    <name type="scientific">Clonostachys byssicola</name>
    <dbReference type="NCBI Taxonomy" id="160290"/>
    <lineage>
        <taxon>Eukaryota</taxon>
        <taxon>Fungi</taxon>
        <taxon>Dikarya</taxon>
        <taxon>Ascomycota</taxon>
        <taxon>Pezizomycotina</taxon>
        <taxon>Sordariomycetes</taxon>
        <taxon>Hypocreomycetidae</taxon>
        <taxon>Hypocreales</taxon>
        <taxon>Bionectriaceae</taxon>
        <taxon>Clonostachys</taxon>
    </lineage>
</organism>
<dbReference type="PROSITE" id="PS50263">
    <property type="entry name" value="CN_HYDROLASE"/>
    <property type="match status" value="1"/>
</dbReference>
<feature type="region of interest" description="Disordered" evidence="2">
    <location>
        <begin position="352"/>
        <end position="387"/>
    </location>
</feature>
<keyword evidence="5" id="KW-1185">Reference proteome</keyword>
<evidence type="ECO:0000259" key="3">
    <source>
        <dbReference type="PROSITE" id="PS50263"/>
    </source>
</evidence>
<feature type="region of interest" description="Disordered" evidence="2">
    <location>
        <begin position="255"/>
        <end position="278"/>
    </location>
</feature>
<dbReference type="SUPFAM" id="SSF56317">
    <property type="entry name" value="Carbon-nitrogen hydrolase"/>
    <property type="match status" value="2"/>
</dbReference>
<dbReference type="AlphaFoldDB" id="A0A9N9UZZ2"/>
<evidence type="ECO:0000313" key="4">
    <source>
        <dbReference type="EMBL" id="CAH0004283.1"/>
    </source>
</evidence>
<dbReference type="GO" id="GO:0003824">
    <property type="term" value="F:catalytic activity"/>
    <property type="evidence" value="ECO:0007669"/>
    <property type="project" value="InterPro"/>
</dbReference>
<reference evidence="4" key="1">
    <citation type="submission" date="2021-10" db="EMBL/GenBank/DDBJ databases">
        <authorList>
            <person name="Piombo E."/>
        </authorList>
    </citation>
    <scope>NUCLEOTIDE SEQUENCE</scope>
</reference>
<dbReference type="InterPro" id="IPR003010">
    <property type="entry name" value="C-N_Hydrolase"/>
</dbReference>
<evidence type="ECO:0000256" key="1">
    <source>
        <dbReference type="ARBA" id="ARBA00008129"/>
    </source>
</evidence>
<feature type="compositionally biased region" description="Acidic residues" evidence="2">
    <location>
        <begin position="297"/>
        <end position="307"/>
    </location>
</feature>
<evidence type="ECO:0000313" key="5">
    <source>
        <dbReference type="Proteomes" id="UP000754883"/>
    </source>
</evidence>
<dbReference type="Proteomes" id="UP000754883">
    <property type="component" value="Unassembled WGS sequence"/>
</dbReference>
<feature type="compositionally biased region" description="Polar residues" evidence="2">
    <location>
        <begin position="407"/>
        <end position="419"/>
    </location>
</feature>
<feature type="region of interest" description="Disordered" evidence="2">
    <location>
        <begin position="407"/>
        <end position="426"/>
    </location>
</feature>
<dbReference type="EMBL" id="CABFNO020001566">
    <property type="protein sequence ID" value="CAH0004283.1"/>
    <property type="molecule type" value="Genomic_DNA"/>
</dbReference>